<dbReference type="PANTHER" id="PTHR43134">
    <property type="entry name" value="SIGNAL RECOGNITION PARTICLE RECEPTOR SUBUNIT ALPHA"/>
    <property type="match status" value="1"/>
</dbReference>
<evidence type="ECO:0000256" key="5">
    <source>
        <dbReference type="ARBA" id="ARBA00022475"/>
    </source>
</evidence>
<accession>A0A2L2XAI3</accession>
<comment type="caution">
    <text evidence="15">The sequence shown here is derived from an EMBL/GenBank/DDBJ whole genome shotgun (WGS) entry which is preliminary data.</text>
</comment>
<dbReference type="GO" id="GO:0006614">
    <property type="term" value="P:SRP-dependent cotranslational protein targeting to membrane"/>
    <property type="evidence" value="ECO:0007669"/>
    <property type="project" value="InterPro"/>
</dbReference>
<dbReference type="CDD" id="cd17873">
    <property type="entry name" value="FlhF"/>
    <property type="match status" value="1"/>
</dbReference>
<comment type="subcellular location">
    <subcellularLocation>
        <location evidence="1">Cell membrane</location>
        <topology evidence="1">Peripheral membrane protein</topology>
        <orientation evidence="1">Cytoplasmic side</orientation>
    </subcellularLocation>
</comment>
<keyword evidence="9" id="KW-0342">GTP-binding</keyword>
<evidence type="ECO:0000256" key="4">
    <source>
        <dbReference type="ARBA" id="ARBA00022448"/>
    </source>
</evidence>
<proteinExistence type="inferred from homology"/>
<dbReference type="AlphaFoldDB" id="A0A2L2XAI3"/>
<organism evidence="15 16">
    <name type="scientific">Desulfocucumis palustris</name>
    <dbReference type="NCBI Taxonomy" id="1898651"/>
    <lineage>
        <taxon>Bacteria</taxon>
        <taxon>Bacillati</taxon>
        <taxon>Bacillota</taxon>
        <taxon>Clostridia</taxon>
        <taxon>Eubacteriales</taxon>
        <taxon>Desulfocucumaceae</taxon>
        <taxon>Desulfocucumis</taxon>
    </lineage>
</organism>
<dbReference type="SUPFAM" id="SSF52540">
    <property type="entry name" value="P-loop containing nucleoside triphosphate hydrolases"/>
    <property type="match status" value="1"/>
</dbReference>
<dbReference type="InterPro" id="IPR000897">
    <property type="entry name" value="SRP54_GTPase_dom"/>
</dbReference>
<keyword evidence="15" id="KW-0969">Cilium</keyword>
<evidence type="ECO:0000313" key="16">
    <source>
        <dbReference type="Proteomes" id="UP000239549"/>
    </source>
</evidence>
<dbReference type="Pfam" id="PF00448">
    <property type="entry name" value="SRP54"/>
    <property type="match status" value="1"/>
</dbReference>
<evidence type="ECO:0000256" key="1">
    <source>
        <dbReference type="ARBA" id="ARBA00004413"/>
    </source>
</evidence>
<dbReference type="GO" id="GO:0044781">
    <property type="term" value="P:bacterial-type flagellum organization"/>
    <property type="evidence" value="ECO:0007669"/>
    <property type="project" value="UniProtKB-KW"/>
</dbReference>
<comment type="similarity">
    <text evidence="2">Belongs to the GTP-binding SRP family.</text>
</comment>
<dbReference type="GO" id="GO:0015031">
    <property type="term" value="P:protein transport"/>
    <property type="evidence" value="ECO:0007669"/>
    <property type="project" value="UniProtKB-KW"/>
</dbReference>
<keyword evidence="15" id="KW-0282">Flagellum</keyword>
<keyword evidence="7" id="KW-1005">Bacterial flagellum biogenesis</keyword>
<reference evidence="16" key="1">
    <citation type="submission" date="2018-02" db="EMBL/GenBank/DDBJ databases">
        <title>Genome sequence of Desulfocucumis palustris strain NAW-5.</title>
        <authorList>
            <person name="Watanabe M."/>
            <person name="Kojima H."/>
            <person name="Fukui M."/>
        </authorList>
    </citation>
    <scope>NUCLEOTIDE SEQUENCE [LARGE SCALE GENOMIC DNA]</scope>
    <source>
        <strain evidence="16">NAW-5</strain>
    </source>
</reference>
<dbReference type="OrthoDB" id="9778554at2"/>
<protein>
    <recommendedName>
        <fullName evidence="3">Flagellar biosynthesis protein FlhF</fullName>
    </recommendedName>
    <alternativeName>
        <fullName evidence="13">Flagella-associated GTP-binding protein</fullName>
    </alternativeName>
</protein>
<dbReference type="FunFam" id="3.40.50.300:FF:000695">
    <property type="entry name" value="Flagellar biosynthesis regulator FlhF"/>
    <property type="match status" value="1"/>
</dbReference>
<evidence type="ECO:0000256" key="13">
    <source>
        <dbReference type="ARBA" id="ARBA00030866"/>
    </source>
</evidence>
<dbReference type="GO" id="GO:0005047">
    <property type="term" value="F:signal recognition particle binding"/>
    <property type="evidence" value="ECO:0007669"/>
    <property type="project" value="TreeGrafter"/>
</dbReference>
<name>A0A2L2XAI3_9FIRM</name>
<dbReference type="Proteomes" id="UP000239549">
    <property type="component" value="Unassembled WGS sequence"/>
</dbReference>
<keyword evidence="6" id="KW-0547">Nucleotide-binding</keyword>
<keyword evidence="11" id="KW-1006">Bacterial flagellum protein export</keyword>
<keyword evidence="5" id="KW-1003">Cell membrane</keyword>
<dbReference type="GO" id="GO:0005525">
    <property type="term" value="F:GTP binding"/>
    <property type="evidence" value="ECO:0007669"/>
    <property type="project" value="UniProtKB-KW"/>
</dbReference>
<evidence type="ECO:0000256" key="7">
    <source>
        <dbReference type="ARBA" id="ARBA00022795"/>
    </source>
</evidence>
<keyword evidence="15" id="KW-0966">Cell projection</keyword>
<evidence type="ECO:0000256" key="12">
    <source>
        <dbReference type="ARBA" id="ARBA00025337"/>
    </source>
</evidence>
<dbReference type="EMBL" id="BFAV01000075">
    <property type="protein sequence ID" value="GBF33205.1"/>
    <property type="molecule type" value="Genomic_DNA"/>
</dbReference>
<evidence type="ECO:0000259" key="14">
    <source>
        <dbReference type="SMART" id="SM00962"/>
    </source>
</evidence>
<dbReference type="SMART" id="SM00962">
    <property type="entry name" value="SRP54"/>
    <property type="match status" value="1"/>
</dbReference>
<comment type="function">
    <text evidence="12">Necessary for flagellar biosynthesis. May be involved in translocation of the flagellum.</text>
</comment>
<evidence type="ECO:0000256" key="2">
    <source>
        <dbReference type="ARBA" id="ARBA00008531"/>
    </source>
</evidence>
<sequence length="395" mass="43294">MKIKKYVVRDMQEAIKLIREDLGPDAVIVSNYPLPRRGLAGLFAPRQIEVTAALDEPVKQEVRAIAKGESADSSGQKLLDLLSTFNTTESGISAKGRQDKEGNSEEDSDKISPAFSLMLKKEGKITVNNELFSKWRRILSGIEIQDSIVNDLLQSVPEVCKESDHGIKSFLAESMTKLLEPFYINPADKKVNVLVGPAGAGKTLTLVKMAAMRTMRDNKQAALITLNGDKVGSLVELKYYGNLIQTPVDSATDTGELAEALDRHRDKDYIFIDTSGVAPNNSGGLLKIKDILESVETEMDIYLVMNSTTRLRDLKRCAGGYNKLGYNRFIFTRLDETETLGPLLNLVCNLERPVSYVSFGQKVPDDMVAVTPKKLAGLVLGGVDRYAESGAVAST</sequence>
<feature type="domain" description="SRP54-type proteins GTP-binding" evidence="14">
    <location>
        <begin position="189"/>
        <end position="381"/>
    </location>
</feature>
<evidence type="ECO:0000313" key="15">
    <source>
        <dbReference type="EMBL" id="GBF33205.1"/>
    </source>
</evidence>
<dbReference type="GO" id="GO:0003924">
    <property type="term" value="F:GTPase activity"/>
    <property type="evidence" value="ECO:0007669"/>
    <property type="project" value="InterPro"/>
</dbReference>
<keyword evidence="16" id="KW-1185">Reference proteome</keyword>
<dbReference type="Gene3D" id="3.40.50.300">
    <property type="entry name" value="P-loop containing nucleotide triphosphate hydrolases"/>
    <property type="match status" value="1"/>
</dbReference>
<dbReference type="RefSeq" id="WP_104371633.1">
    <property type="nucleotide sequence ID" value="NZ_BFAV01000075.1"/>
</dbReference>
<dbReference type="InterPro" id="IPR047040">
    <property type="entry name" value="FlhF__GTPase_dom"/>
</dbReference>
<evidence type="ECO:0000256" key="11">
    <source>
        <dbReference type="ARBA" id="ARBA00023225"/>
    </source>
</evidence>
<keyword evidence="8" id="KW-0653">Protein transport</keyword>
<dbReference type="Gene3D" id="1.20.120.1380">
    <property type="entry name" value="Flagellar FlhF biosynthesis protein, N domain"/>
    <property type="match status" value="1"/>
</dbReference>
<evidence type="ECO:0000256" key="8">
    <source>
        <dbReference type="ARBA" id="ARBA00022927"/>
    </source>
</evidence>
<evidence type="ECO:0000256" key="9">
    <source>
        <dbReference type="ARBA" id="ARBA00023134"/>
    </source>
</evidence>
<evidence type="ECO:0000256" key="6">
    <source>
        <dbReference type="ARBA" id="ARBA00022741"/>
    </source>
</evidence>
<keyword evidence="10" id="KW-0472">Membrane</keyword>
<keyword evidence="4" id="KW-0813">Transport</keyword>
<dbReference type="InterPro" id="IPR027417">
    <property type="entry name" value="P-loop_NTPase"/>
</dbReference>
<dbReference type="GO" id="GO:0005886">
    <property type="term" value="C:plasma membrane"/>
    <property type="evidence" value="ECO:0007669"/>
    <property type="project" value="UniProtKB-SubCell"/>
</dbReference>
<evidence type="ECO:0000256" key="3">
    <source>
        <dbReference type="ARBA" id="ARBA00014919"/>
    </source>
</evidence>
<dbReference type="PANTHER" id="PTHR43134:SF3">
    <property type="entry name" value="FLAGELLAR BIOSYNTHESIS PROTEIN FLHF"/>
    <property type="match status" value="1"/>
</dbReference>
<gene>
    <name evidence="15" type="ORF">DCCM_2304</name>
</gene>
<evidence type="ECO:0000256" key="10">
    <source>
        <dbReference type="ARBA" id="ARBA00023136"/>
    </source>
</evidence>